<evidence type="ECO:0000313" key="3">
    <source>
        <dbReference type="EMBL" id="KAL1522339.1"/>
    </source>
</evidence>
<sequence length="175" mass="19804">MSLSAVFMEDLKEAFEIFDKEKTGRIDKYTLGAVLRSMGQNPSEAELTDIFGSVAGEGHKVDVAGMLKAAEAMAAKMGSEDHEASLIEAFKVFDKENSGRLAAAEIKHMMRDINFQINEDEMDELMEEIQDSAGTVDYKHLAKLMFKQVDTQPAEREQHRRKMAEVKSYFNRNHH</sequence>
<dbReference type="InterPro" id="IPR002048">
    <property type="entry name" value="EF_hand_dom"/>
</dbReference>
<dbReference type="SMART" id="SM00054">
    <property type="entry name" value="EFh"/>
    <property type="match status" value="3"/>
</dbReference>
<organism evidence="3 4">
    <name type="scientific">Prymnesium parvum</name>
    <name type="common">Toxic golden alga</name>
    <dbReference type="NCBI Taxonomy" id="97485"/>
    <lineage>
        <taxon>Eukaryota</taxon>
        <taxon>Haptista</taxon>
        <taxon>Haptophyta</taxon>
        <taxon>Prymnesiophyceae</taxon>
        <taxon>Prymnesiales</taxon>
        <taxon>Prymnesiaceae</taxon>
        <taxon>Prymnesium</taxon>
    </lineage>
</organism>
<reference evidence="3 4" key="1">
    <citation type="journal article" date="2024" name="Science">
        <title>Giant polyketide synthase enzymes in the biosynthesis of giant marine polyether toxins.</title>
        <authorList>
            <person name="Fallon T.R."/>
            <person name="Shende V.V."/>
            <person name="Wierzbicki I.H."/>
            <person name="Pendleton A.L."/>
            <person name="Watervoot N.F."/>
            <person name="Auber R.P."/>
            <person name="Gonzalez D.J."/>
            <person name="Wisecaver J.H."/>
            <person name="Moore B.S."/>
        </authorList>
    </citation>
    <scope>NUCLEOTIDE SEQUENCE [LARGE SCALE GENOMIC DNA]</scope>
    <source>
        <strain evidence="3 4">12B1</strain>
    </source>
</reference>
<protein>
    <recommendedName>
        <fullName evidence="2">EF-hand domain-containing protein</fullName>
    </recommendedName>
</protein>
<dbReference type="PANTHER" id="PTHR23048:SF0">
    <property type="entry name" value="CALMODULIN LIKE 3"/>
    <property type="match status" value="1"/>
</dbReference>
<evidence type="ECO:0000259" key="2">
    <source>
        <dbReference type="PROSITE" id="PS50222"/>
    </source>
</evidence>
<feature type="domain" description="EF-hand" evidence="2">
    <location>
        <begin position="6"/>
        <end position="41"/>
    </location>
</feature>
<dbReference type="Gene3D" id="1.10.238.10">
    <property type="entry name" value="EF-hand"/>
    <property type="match status" value="2"/>
</dbReference>
<dbReference type="GO" id="GO:0016460">
    <property type="term" value="C:myosin II complex"/>
    <property type="evidence" value="ECO:0007669"/>
    <property type="project" value="TreeGrafter"/>
</dbReference>
<name>A0AB34JP15_PRYPA</name>
<dbReference type="GO" id="GO:0005509">
    <property type="term" value="F:calcium ion binding"/>
    <property type="evidence" value="ECO:0007669"/>
    <property type="project" value="InterPro"/>
</dbReference>
<dbReference type="InterPro" id="IPR050230">
    <property type="entry name" value="CALM/Myosin/TropC-like"/>
</dbReference>
<dbReference type="PROSITE" id="PS50222">
    <property type="entry name" value="EF_HAND_2"/>
    <property type="match status" value="2"/>
</dbReference>
<keyword evidence="4" id="KW-1185">Reference proteome</keyword>
<evidence type="ECO:0000256" key="1">
    <source>
        <dbReference type="ARBA" id="ARBA00022737"/>
    </source>
</evidence>
<dbReference type="FunFam" id="1.10.238.10:FF:000001">
    <property type="entry name" value="Calmodulin 1"/>
    <property type="match status" value="1"/>
</dbReference>
<dbReference type="Pfam" id="PF13499">
    <property type="entry name" value="EF-hand_7"/>
    <property type="match status" value="2"/>
</dbReference>
<accession>A0AB34JP15</accession>
<dbReference type="EMBL" id="JBGBPQ010000006">
    <property type="protein sequence ID" value="KAL1522339.1"/>
    <property type="molecule type" value="Genomic_DNA"/>
</dbReference>
<proteinExistence type="predicted"/>
<feature type="domain" description="EF-hand" evidence="2">
    <location>
        <begin position="81"/>
        <end position="116"/>
    </location>
</feature>
<dbReference type="PANTHER" id="PTHR23048">
    <property type="entry name" value="MYOSIN LIGHT CHAIN 1, 3"/>
    <property type="match status" value="1"/>
</dbReference>
<dbReference type="SUPFAM" id="SSF47473">
    <property type="entry name" value="EF-hand"/>
    <property type="match status" value="1"/>
</dbReference>
<dbReference type="Proteomes" id="UP001515480">
    <property type="component" value="Unassembled WGS sequence"/>
</dbReference>
<gene>
    <name evidence="3" type="ORF">AB1Y20_017331</name>
</gene>
<dbReference type="AlphaFoldDB" id="A0AB34JP15"/>
<keyword evidence="1" id="KW-0677">Repeat</keyword>
<evidence type="ECO:0000313" key="4">
    <source>
        <dbReference type="Proteomes" id="UP001515480"/>
    </source>
</evidence>
<comment type="caution">
    <text evidence="3">The sequence shown here is derived from an EMBL/GenBank/DDBJ whole genome shotgun (WGS) entry which is preliminary data.</text>
</comment>
<dbReference type="InterPro" id="IPR011992">
    <property type="entry name" value="EF-hand-dom_pair"/>
</dbReference>